<keyword evidence="2" id="KW-1185">Reference proteome</keyword>
<evidence type="ECO:0000313" key="1">
    <source>
        <dbReference type="EMBL" id="KAK9396752.1"/>
    </source>
</evidence>
<evidence type="ECO:0000313" key="2">
    <source>
        <dbReference type="Proteomes" id="UP001474421"/>
    </source>
</evidence>
<name>A0AAW1B3X3_CROAD</name>
<protein>
    <submittedName>
        <fullName evidence="1">Uncharacterized protein</fullName>
    </submittedName>
</protein>
<dbReference type="AlphaFoldDB" id="A0AAW1B3X3"/>
<proteinExistence type="predicted"/>
<organism evidence="1 2">
    <name type="scientific">Crotalus adamanteus</name>
    <name type="common">Eastern diamondback rattlesnake</name>
    <dbReference type="NCBI Taxonomy" id="8729"/>
    <lineage>
        <taxon>Eukaryota</taxon>
        <taxon>Metazoa</taxon>
        <taxon>Chordata</taxon>
        <taxon>Craniata</taxon>
        <taxon>Vertebrata</taxon>
        <taxon>Euteleostomi</taxon>
        <taxon>Lepidosauria</taxon>
        <taxon>Squamata</taxon>
        <taxon>Bifurcata</taxon>
        <taxon>Unidentata</taxon>
        <taxon>Episquamata</taxon>
        <taxon>Toxicofera</taxon>
        <taxon>Serpentes</taxon>
        <taxon>Colubroidea</taxon>
        <taxon>Viperidae</taxon>
        <taxon>Crotalinae</taxon>
        <taxon>Crotalus</taxon>
    </lineage>
</organism>
<dbReference type="Proteomes" id="UP001474421">
    <property type="component" value="Unassembled WGS sequence"/>
</dbReference>
<accession>A0AAW1B3X3</accession>
<dbReference type="EMBL" id="JAOTOJ010000008">
    <property type="protein sequence ID" value="KAK9396752.1"/>
    <property type="molecule type" value="Genomic_DNA"/>
</dbReference>
<gene>
    <name evidence="1" type="ORF">NXF25_020113</name>
</gene>
<sequence length="21" mass="2617">MTWKTRKLQLWLKSGNKEKIK</sequence>
<comment type="caution">
    <text evidence="1">The sequence shown here is derived from an EMBL/GenBank/DDBJ whole genome shotgun (WGS) entry which is preliminary data.</text>
</comment>
<reference evidence="1 2" key="1">
    <citation type="journal article" date="2024" name="Proc. Natl. Acad. Sci. U.S.A.">
        <title>The genetic regulatory architecture and epigenomic basis for age-related changes in rattlesnake venom.</title>
        <authorList>
            <person name="Hogan M.P."/>
            <person name="Holding M.L."/>
            <person name="Nystrom G.S."/>
            <person name="Colston T.J."/>
            <person name="Bartlett D.A."/>
            <person name="Mason A.J."/>
            <person name="Ellsworth S.A."/>
            <person name="Rautsaw R.M."/>
            <person name="Lawrence K.C."/>
            <person name="Strickland J.L."/>
            <person name="He B."/>
            <person name="Fraser P."/>
            <person name="Margres M.J."/>
            <person name="Gilbert D.M."/>
            <person name="Gibbs H.L."/>
            <person name="Parkinson C.L."/>
            <person name="Rokyta D.R."/>
        </authorList>
    </citation>
    <scope>NUCLEOTIDE SEQUENCE [LARGE SCALE GENOMIC DNA]</scope>
    <source>
        <strain evidence="1">DRR0105</strain>
    </source>
</reference>